<dbReference type="GO" id="GO:0003824">
    <property type="term" value="F:catalytic activity"/>
    <property type="evidence" value="ECO:0007669"/>
    <property type="project" value="InterPro"/>
</dbReference>
<proteinExistence type="predicted"/>
<evidence type="ECO:0000256" key="4">
    <source>
        <dbReference type="ARBA" id="ARBA00023014"/>
    </source>
</evidence>
<evidence type="ECO:0000313" key="6">
    <source>
        <dbReference type="EMBL" id="SVD46196.1"/>
    </source>
</evidence>
<gene>
    <name evidence="6" type="ORF">METZ01_LOCUS399050</name>
</gene>
<feature type="domain" description="Radical SAM core" evidence="5">
    <location>
        <begin position="35"/>
        <end position="155"/>
    </location>
</feature>
<protein>
    <recommendedName>
        <fullName evidence="5">Radical SAM core domain-containing protein</fullName>
    </recommendedName>
</protein>
<dbReference type="Pfam" id="PF04055">
    <property type="entry name" value="Radical_SAM"/>
    <property type="match status" value="1"/>
</dbReference>
<keyword evidence="1" id="KW-0949">S-adenosyl-L-methionine</keyword>
<dbReference type="PANTHER" id="PTHR11228:SF7">
    <property type="entry name" value="PQQA PEPTIDE CYCLASE"/>
    <property type="match status" value="1"/>
</dbReference>
<dbReference type="SFLD" id="SFLDS00029">
    <property type="entry name" value="Radical_SAM"/>
    <property type="match status" value="1"/>
</dbReference>
<evidence type="ECO:0000256" key="3">
    <source>
        <dbReference type="ARBA" id="ARBA00023004"/>
    </source>
</evidence>
<dbReference type="EMBL" id="UINC01152161">
    <property type="protein sequence ID" value="SVD46196.1"/>
    <property type="molecule type" value="Genomic_DNA"/>
</dbReference>
<organism evidence="6">
    <name type="scientific">marine metagenome</name>
    <dbReference type="NCBI Taxonomy" id="408172"/>
    <lineage>
        <taxon>unclassified sequences</taxon>
        <taxon>metagenomes</taxon>
        <taxon>ecological metagenomes</taxon>
    </lineage>
</organism>
<feature type="non-terminal residue" evidence="6">
    <location>
        <position position="212"/>
    </location>
</feature>
<evidence type="ECO:0000256" key="2">
    <source>
        <dbReference type="ARBA" id="ARBA00022723"/>
    </source>
</evidence>
<accession>A0A382VI34</accession>
<keyword evidence="2" id="KW-0479">Metal-binding</keyword>
<dbReference type="InterPro" id="IPR050377">
    <property type="entry name" value="Radical_SAM_PqqE_MftC-like"/>
</dbReference>
<dbReference type="InterPro" id="IPR058240">
    <property type="entry name" value="rSAM_sf"/>
</dbReference>
<dbReference type="InterPro" id="IPR013785">
    <property type="entry name" value="Aldolase_TIM"/>
</dbReference>
<name>A0A382VI34_9ZZZZ</name>
<reference evidence="6" key="1">
    <citation type="submission" date="2018-05" db="EMBL/GenBank/DDBJ databases">
        <authorList>
            <person name="Lanie J.A."/>
            <person name="Ng W.-L."/>
            <person name="Kazmierczak K.M."/>
            <person name="Andrzejewski T.M."/>
            <person name="Davidsen T.M."/>
            <person name="Wayne K.J."/>
            <person name="Tettelin H."/>
            <person name="Glass J.I."/>
            <person name="Rusch D."/>
            <person name="Podicherti R."/>
            <person name="Tsui H.-C.T."/>
            <person name="Winkler M.E."/>
        </authorList>
    </citation>
    <scope>NUCLEOTIDE SEQUENCE</scope>
</reference>
<dbReference type="GO" id="GO:0051536">
    <property type="term" value="F:iron-sulfur cluster binding"/>
    <property type="evidence" value="ECO:0007669"/>
    <property type="project" value="UniProtKB-KW"/>
</dbReference>
<evidence type="ECO:0000256" key="1">
    <source>
        <dbReference type="ARBA" id="ARBA00022691"/>
    </source>
</evidence>
<dbReference type="GO" id="GO:0046872">
    <property type="term" value="F:metal ion binding"/>
    <property type="evidence" value="ECO:0007669"/>
    <property type="project" value="UniProtKB-KW"/>
</dbReference>
<dbReference type="CDD" id="cd01335">
    <property type="entry name" value="Radical_SAM"/>
    <property type="match status" value="1"/>
</dbReference>
<dbReference type="AlphaFoldDB" id="A0A382VI34"/>
<dbReference type="Gene3D" id="3.20.20.70">
    <property type="entry name" value="Aldolase class I"/>
    <property type="match status" value="1"/>
</dbReference>
<dbReference type="PANTHER" id="PTHR11228">
    <property type="entry name" value="RADICAL SAM DOMAIN PROTEIN"/>
    <property type="match status" value="1"/>
</dbReference>
<sequence>MQYVDSSLSTKGRLVSDQLRFRDGIPVFSIVEFNIWGSCNRRCPFCPVSNPEVYTERREGIELDNYKKILTDLESISFDGMILWSMFSEPLLHKNILDLAKATKTALPSVRLQIVSNGDIVRKHSHKLMELFSSGVDHVQISLYDNDSQYQEFIDIQNHLKLSDEQITLRRRYHKDGNFNLTISNRAGLVDSNLYRSETEINIDFNTLPLAR</sequence>
<keyword evidence="4" id="KW-0411">Iron-sulfur</keyword>
<keyword evidence="3" id="KW-0408">Iron</keyword>
<dbReference type="InterPro" id="IPR007197">
    <property type="entry name" value="rSAM"/>
</dbReference>
<evidence type="ECO:0000259" key="5">
    <source>
        <dbReference type="Pfam" id="PF04055"/>
    </source>
</evidence>
<dbReference type="SUPFAM" id="SSF102114">
    <property type="entry name" value="Radical SAM enzymes"/>
    <property type="match status" value="1"/>
</dbReference>